<gene>
    <name evidence="3" type="ORF">PAPYR_5693</name>
</gene>
<sequence>MLGGGGDLRTQHQFIVGFPSEISELVFSFVAPQVALTCANVSRHFKEICLSNTLWRHHFRRDFYEPLDELGQPPAVLPESLACFTGFQATTSRDWLHIYAEATRFARQVDDMRTFWAPKGPSWLLDCPACLHFPDGQTRPLGVKLPLIITSRDRGGQWVHVKHPRIKLPPGELFVTSHTHRTTPLTAVAGGPLIRPSASGPYYPCVMPHGASYRYARTWPPPGTYSWSVGWSSVPWRAQLEGHPLHKDALAENRPVHFPATVHGWQSEALDENAFRGFVEFRVGPAPGSAAPDGPNGHPWHVYVEGLAQLGETGEVWERLRAALSVVMEGCPHDVQARYTELCAAEGITRPPPLAAELDQLPGTLWLRGLLHEEPRQAALAAAWRRYLQDPDQAQPQPQDPVAGLQAASKGLAVESPGAPEPERPLVKPPLPYPGCGAARVVGLLDVLLGRSGLGAAPDQPPDEQWSPTSPAQRALRQALGEVQLGGPVTVRPSVATYVTRRDQFGCFYWQQPTRRLFQCPCCGAFVLRLTLGAAPTALWDPCPVCDWAVPEALWTAFVDRRMAQWGALMRLEAAPQEPAAAGAEGGAVEAVEEAEMPPVDRIDPDLAARHAPELAEARSRFARSMGGPGRPMPLAELFLPGPVDPETARQLLRWCCMQAQGPMPSGTDPADAAGAVDPRGWEGWAKAALAGGQYPQDSQDSQDSQDPQDPGAWDDGGDA</sequence>
<dbReference type="EMBL" id="JAPMOS010000028">
    <property type="protein sequence ID" value="KAJ4458502.1"/>
    <property type="molecule type" value="Genomic_DNA"/>
</dbReference>
<evidence type="ECO:0000256" key="1">
    <source>
        <dbReference type="SAM" id="MobiDB-lite"/>
    </source>
</evidence>
<feature type="domain" description="F-box" evidence="2">
    <location>
        <begin position="18"/>
        <end position="58"/>
    </location>
</feature>
<dbReference type="InterPro" id="IPR001810">
    <property type="entry name" value="F-box_dom"/>
</dbReference>
<dbReference type="InterPro" id="IPR036047">
    <property type="entry name" value="F-box-like_dom_sf"/>
</dbReference>
<feature type="compositionally biased region" description="Low complexity" evidence="1">
    <location>
        <begin position="696"/>
        <end position="711"/>
    </location>
</feature>
<evidence type="ECO:0000313" key="3">
    <source>
        <dbReference type="EMBL" id="KAJ4458502.1"/>
    </source>
</evidence>
<protein>
    <recommendedName>
        <fullName evidence="2">F-box domain-containing protein</fullName>
    </recommendedName>
</protein>
<name>A0ABQ8UGX5_9EUKA</name>
<dbReference type="Gene3D" id="1.20.1280.50">
    <property type="match status" value="1"/>
</dbReference>
<proteinExistence type="predicted"/>
<feature type="region of interest" description="Disordered" evidence="1">
    <location>
        <begin position="684"/>
        <end position="720"/>
    </location>
</feature>
<evidence type="ECO:0000259" key="2">
    <source>
        <dbReference type="SMART" id="SM00256"/>
    </source>
</evidence>
<comment type="caution">
    <text evidence="3">The sequence shown here is derived from an EMBL/GenBank/DDBJ whole genome shotgun (WGS) entry which is preliminary data.</text>
</comment>
<reference evidence="3" key="1">
    <citation type="journal article" date="2022" name="bioRxiv">
        <title>Genomics of Preaxostyla Flagellates Illuminates Evolutionary Transitions and the Path Towards Mitochondrial Loss.</title>
        <authorList>
            <person name="Novak L.V.F."/>
            <person name="Treitli S.C."/>
            <person name="Pyrih J."/>
            <person name="Halakuc P."/>
            <person name="Pipaliya S.V."/>
            <person name="Vacek V."/>
            <person name="Brzon O."/>
            <person name="Soukal P."/>
            <person name="Eme L."/>
            <person name="Dacks J.B."/>
            <person name="Karnkowska A."/>
            <person name="Elias M."/>
            <person name="Hampl V."/>
        </authorList>
    </citation>
    <scope>NUCLEOTIDE SEQUENCE</scope>
    <source>
        <strain evidence="3">RCP-MX</strain>
    </source>
</reference>
<keyword evidence="4" id="KW-1185">Reference proteome</keyword>
<accession>A0ABQ8UGX5</accession>
<evidence type="ECO:0000313" key="4">
    <source>
        <dbReference type="Proteomes" id="UP001141327"/>
    </source>
</evidence>
<dbReference type="Proteomes" id="UP001141327">
    <property type="component" value="Unassembled WGS sequence"/>
</dbReference>
<dbReference type="SMART" id="SM00256">
    <property type="entry name" value="FBOX"/>
    <property type="match status" value="1"/>
</dbReference>
<dbReference type="SUPFAM" id="SSF81383">
    <property type="entry name" value="F-box domain"/>
    <property type="match status" value="1"/>
</dbReference>
<organism evidence="3 4">
    <name type="scientific">Paratrimastix pyriformis</name>
    <dbReference type="NCBI Taxonomy" id="342808"/>
    <lineage>
        <taxon>Eukaryota</taxon>
        <taxon>Metamonada</taxon>
        <taxon>Preaxostyla</taxon>
        <taxon>Paratrimastigidae</taxon>
        <taxon>Paratrimastix</taxon>
    </lineage>
</organism>
<dbReference type="Pfam" id="PF12937">
    <property type="entry name" value="F-box-like"/>
    <property type="match status" value="1"/>
</dbReference>